<reference evidence="2" key="1">
    <citation type="submission" date="2022-08" db="EMBL/GenBank/DDBJ databases">
        <title>Draft genome sequence of Lysinibacillus sp. strain KH24.</title>
        <authorList>
            <person name="Kanbe H."/>
            <person name="Itoh H."/>
        </authorList>
    </citation>
    <scope>NUCLEOTIDE SEQUENCE</scope>
    <source>
        <strain evidence="2">KH24</strain>
    </source>
</reference>
<evidence type="ECO:0000313" key="3">
    <source>
        <dbReference type="Proteomes" id="UP001065593"/>
    </source>
</evidence>
<proteinExistence type="predicted"/>
<dbReference type="InterPro" id="IPR036634">
    <property type="entry name" value="PRD_sf"/>
</dbReference>
<dbReference type="SUPFAM" id="SSF63520">
    <property type="entry name" value="PTS-regulatory domain, PRD"/>
    <property type="match status" value="1"/>
</dbReference>
<sequence>MTALDKDKIIENSGDVERCRQLLKETQDILTQAKIVMDETQSLSLTSHLSAMVYRSINKEPIQPLDRTMFDEISIESMELATTICGLLPNLHEDEKYLLSIHFETAKMNNL</sequence>
<keyword evidence="3" id="KW-1185">Reference proteome</keyword>
<dbReference type="InterPro" id="IPR011608">
    <property type="entry name" value="PRD"/>
</dbReference>
<evidence type="ECO:0000259" key="1">
    <source>
        <dbReference type="PROSITE" id="PS51372"/>
    </source>
</evidence>
<comment type="caution">
    <text evidence="2">The sequence shown here is derived from an EMBL/GenBank/DDBJ whole genome shotgun (WGS) entry which is preliminary data.</text>
</comment>
<dbReference type="InterPro" id="IPR020044">
    <property type="entry name" value="PRD_EF0829/AHA3910"/>
</dbReference>
<accession>A0ABQ5NF12</accession>
<feature type="domain" description="PRD" evidence="1">
    <location>
        <begin position="10"/>
        <end position="111"/>
    </location>
</feature>
<dbReference type="EMBL" id="BRZA01000001">
    <property type="protein sequence ID" value="GLC86926.1"/>
    <property type="molecule type" value="Genomic_DNA"/>
</dbReference>
<dbReference type="Gene3D" id="1.10.1790.10">
    <property type="entry name" value="PRD domain"/>
    <property type="match status" value="1"/>
</dbReference>
<dbReference type="Pfam" id="PF00874">
    <property type="entry name" value="PRD"/>
    <property type="match status" value="1"/>
</dbReference>
<organism evidence="2 3">
    <name type="scientific">Lysinibacillus piscis</name>
    <dbReference type="NCBI Taxonomy" id="2518931"/>
    <lineage>
        <taxon>Bacteria</taxon>
        <taxon>Bacillati</taxon>
        <taxon>Bacillota</taxon>
        <taxon>Bacilli</taxon>
        <taxon>Bacillales</taxon>
        <taxon>Bacillaceae</taxon>
        <taxon>Lysinibacillus</taxon>
    </lineage>
</organism>
<protein>
    <recommendedName>
        <fullName evidence="1">PRD domain-containing protein</fullName>
    </recommendedName>
</protein>
<gene>
    <name evidence="2" type="ORF">LYSBPC_00530</name>
</gene>
<evidence type="ECO:0000313" key="2">
    <source>
        <dbReference type="EMBL" id="GLC86926.1"/>
    </source>
</evidence>
<name>A0ABQ5NF12_9BACI</name>
<dbReference type="NCBIfam" id="TIGR03582">
    <property type="entry name" value="EF_0829"/>
    <property type="match status" value="1"/>
</dbReference>
<dbReference type="Proteomes" id="UP001065593">
    <property type="component" value="Unassembled WGS sequence"/>
</dbReference>
<dbReference type="RefSeq" id="WP_264986662.1">
    <property type="nucleotide sequence ID" value="NZ_BRZA01000001.1"/>
</dbReference>
<dbReference type="PROSITE" id="PS51372">
    <property type="entry name" value="PRD_2"/>
    <property type="match status" value="1"/>
</dbReference>